<protein>
    <submittedName>
        <fullName evidence="1">Uncharacterized protein</fullName>
    </submittedName>
</protein>
<organism evidence="1">
    <name type="scientific">bioreactor metagenome</name>
    <dbReference type="NCBI Taxonomy" id="1076179"/>
    <lineage>
        <taxon>unclassified sequences</taxon>
        <taxon>metagenomes</taxon>
        <taxon>ecological metagenomes</taxon>
    </lineage>
</organism>
<comment type="caution">
    <text evidence="1">The sequence shown here is derived from an EMBL/GenBank/DDBJ whole genome shotgun (WGS) entry which is preliminary data.</text>
</comment>
<dbReference type="AlphaFoldDB" id="A0A644X6L9"/>
<dbReference type="PROSITE" id="PS51257">
    <property type="entry name" value="PROKAR_LIPOPROTEIN"/>
    <property type="match status" value="1"/>
</dbReference>
<sequence>MKSALLSCSPKITFKDDNIGTFFSVCACSTAFFSFTKKKSRMTASNTSSDEMGNARISFVGPRPGKLMGISIKRAKPTVPTMVAMPPMVLMTPFASLRRSPGIISGMRATTGPLTACLNRLSTKTRTMSSQRLKRAEMGIRPKATAVTGRQMTMNGILRPILVWVLSLIALNTGMRNMANILSKVMMEPIKAFDSTNRARKIGT</sequence>
<dbReference type="EMBL" id="VSSQ01001614">
    <property type="protein sequence ID" value="MPM09804.1"/>
    <property type="molecule type" value="Genomic_DNA"/>
</dbReference>
<accession>A0A644X6L9</accession>
<gene>
    <name evidence="1" type="ORF">SDC9_56127</name>
</gene>
<reference evidence="1" key="1">
    <citation type="submission" date="2019-08" db="EMBL/GenBank/DDBJ databases">
        <authorList>
            <person name="Kucharzyk K."/>
            <person name="Murdoch R.W."/>
            <person name="Higgins S."/>
            <person name="Loffler F."/>
        </authorList>
    </citation>
    <scope>NUCLEOTIDE SEQUENCE</scope>
</reference>
<proteinExistence type="predicted"/>
<name>A0A644X6L9_9ZZZZ</name>
<evidence type="ECO:0000313" key="1">
    <source>
        <dbReference type="EMBL" id="MPM09804.1"/>
    </source>
</evidence>